<feature type="chain" id="PRO_5047268999" description="Outer membrane protein beta-barrel domain-containing protein" evidence="1">
    <location>
        <begin position="22"/>
        <end position="289"/>
    </location>
</feature>
<reference evidence="2 3" key="1">
    <citation type="submission" date="2018-12" db="EMBL/GenBank/DDBJ databases">
        <title>Marinifilum JC070 sp. nov., a marine bacterium isolated from Yongle Blue Hole in the South China Sea.</title>
        <authorList>
            <person name="Fu T."/>
        </authorList>
    </citation>
    <scope>NUCLEOTIDE SEQUENCE [LARGE SCALE GENOMIC DNA]</scope>
    <source>
        <strain evidence="2 3">JC070</strain>
    </source>
</reference>
<proteinExistence type="predicted"/>
<evidence type="ECO:0000256" key="1">
    <source>
        <dbReference type="SAM" id="SignalP"/>
    </source>
</evidence>
<organism evidence="2 3">
    <name type="scientific">Marinifilum caeruleilacunae</name>
    <dbReference type="NCBI Taxonomy" id="2499076"/>
    <lineage>
        <taxon>Bacteria</taxon>
        <taxon>Pseudomonadati</taxon>
        <taxon>Bacteroidota</taxon>
        <taxon>Bacteroidia</taxon>
        <taxon>Marinilabiliales</taxon>
        <taxon>Marinifilaceae</taxon>
    </lineage>
</organism>
<gene>
    <name evidence="2" type="ORF">ELS83_20535</name>
</gene>
<keyword evidence="1" id="KW-0732">Signal</keyword>
<feature type="signal peptide" evidence="1">
    <location>
        <begin position="1"/>
        <end position="21"/>
    </location>
</feature>
<accession>A0ABX1X1P0</accession>
<sequence length="289" mass="31783">MYKKIISLISLVLLCSSALFSQHNRTEDTSNLPKKGNFTVALILGNNDVTDINPAVLPNYSVYHELNKDYVTRLGADDNFSVKEPATITNMAGLSLNYFLSDKISLSMLTSYGSKSTSGEDAFTGVIPLTDSDGNPIMGTEIPAIQGAPETKNYKFNIACGADYHFVIEQDSKLKNLDFHLGGRFNFMYERLEKKQVSWLVKNNGEFMVESGDAGTATAEALGIGGSVVAGLDYYFNKTFYLGLEVNAINLMYQHTEIVKIPGVQGADQNTTFFNAFSFPRLKIGLKIN</sequence>
<dbReference type="Gene3D" id="2.40.160.20">
    <property type="match status" value="1"/>
</dbReference>
<dbReference type="Proteomes" id="UP000732105">
    <property type="component" value="Unassembled WGS sequence"/>
</dbReference>
<dbReference type="InterPro" id="IPR031585">
    <property type="entry name" value="OmpA_OmpF-like"/>
</dbReference>
<protein>
    <recommendedName>
        <fullName evidence="4">Outer membrane protein beta-barrel domain-containing protein</fullName>
    </recommendedName>
</protein>
<dbReference type="RefSeq" id="WP_171597451.1">
    <property type="nucleotide sequence ID" value="NZ_RZNH01000056.1"/>
</dbReference>
<name>A0ABX1X1P0_9BACT</name>
<evidence type="ECO:0000313" key="3">
    <source>
        <dbReference type="Proteomes" id="UP000732105"/>
    </source>
</evidence>
<evidence type="ECO:0008006" key="4">
    <source>
        <dbReference type="Google" id="ProtNLM"/>
    </source>
</evidence>
<keyword evidence="3" id="KW-1185">Reference proteome</keyword>
<dbReference type="EMBL" id="RZNH01000056">
    <property type="protein sequence ID" value="NOU62192.1"/>
    <property type="molecule type" value="Genomic_DNA"/>
</dbReference>
<evidence type="ECO:0000313" key="2">
    <source>
        <dbReference type="EMBL" id="NOU62192.1"/>
    </source>
</evidence>
<comment type="caution">
    <text evidence="2">The sequence shown here is derived from an EMBL/GenBank/DDBJ whole genome shotgun (WGS) entry which is preliminary data.</text>
</comment>
<dbReference type="Pfam" id="PF16961">
    <property type="entry name" value="OmpA_like"/>
    <property type="match status" value="1"/>
</dbReference>